<dbReference type="GeneID" id="100679422"/>
<keyword evidence="2" id="KW-1185">Reference proteome</keyword>
<organism evidence="1 2">
    <name type="scientific">Nasonia vitripennis</name>
    <name type="common">Parasitic wasp</name>
    <dbReference type="NCBI Taxonomy" id="7425"/>
    <lineage>
        <taxon>Eukaryota</taxon>
        <taxon>Metazoa</taxon>
        <taxon>Ecdysozoa</taxon>
        <taxon>Arthropoda</taxon>
        <taxon>Hexapoda</taxon>
        <taxon>Insecta</taxon>
        <taxon>Pterygota</taxon>
        <taxon>Neoptera</taxon>
        <taxon>Endopterygota</taxon>
        <taxon>Hymenoptera</taxon>
        <taxon>Apocrita</taxon>
        <taxon>Proctotrupomorpha</taxon>
        <taxon>Chalcidoidea</taxon>
        <taxon>Pteromalidae</taxon>
        <taxon>Pteromalinae</taxon>
        <taxon>Nasonia</taxon>
    </lineage>
</organism>
<dbReference type="Proteomes" id="UP000002358">
    <property type="component" value="Chromosome 2"/>
</dbReference>
<dbReference type="KEGG" id="nvi:100679422"/>
<evidence type="ECO:0000313" key="1">
    <source>
        <dbReference type="EnsemblMetazoa" id="XP_003425970"/>
    </source>
</evidence>
<dbReference type="RefSeq" id="XP_003425970.1">
    <property type="nucleotide sequence ID" value="XM_003425922.5"/>
</dbReference>
<name>A0A7M7GDD3_NASVI</name>
<dbReference type="AlphaFoldDB" id="A0A7M7GDD3"/>
<accession>A0A7M7GDD3</accession>
<dbReference type="OrthoDB" id="5812619at2759"/>
<evidence type="ECO:0000313" key="2">
    <source>
        <dbReference type="Proteomes" id="UP000002358"/>
    </source>
</evidence>
<dbReference type="EnsemblMetazoa" id="XM_003425922">
    <property type="protein sequence ID" value="XP_003425970"/>
    <property type="gene ID" value="LOC100679422"/>
</dbReference>
<dbReference type="InParanoid" id="A0A7M7GDD3"/>
<reference evidence="1" key="1">
    <citation type="submission" date="2021-01" db="UniProtKB">
        <authorList>
            <consortium name="EnsemblMetazoa"/>
        </authorList>
    </citation>
    <scope>IDENTIFICATION</scope>
</reference>
<sequence>MASKNNKSKLDTSIDDWTLEMIDEFIKTLMDITLCNDVKELKNYTIPEYVWKKIEKLLNTNSESLKKLWYFKLHLQLFCPQPIYLIDTKIKMVEYVYQKGITKTRDINWHNLTLSFDGMTKLFLNRVLNNLLQVARIKTESVEFEDQIIYLYTEYLPHLIEQPEDKILPRLTYDDNKLVHFEIDVQKRMSYIEKLNAVYEDHDQ</sequence>
<protein>
    <submittedName>
        <fullName evidence="1">Uncharacterized protein</fullName>
    </submittedName>
</protein>
<proteinExistence type="predicted"/>